<dbReference type="PANTHER" id="PTHR46696">
    <property type="entry name" value="P450, PUTATIVE (EUROFUNG)-RELATED"/>
    <property type="match status" value="1"/>
</dbReference>
<comment type="caution">
    <text evidence="2">The sequence shown here is derived from an EMBL/GenBank/DDBJ whole genome shotgun (WGS) entry which is preliminary data.</text>
</comment>
<dbReference type="Proteomes" id="UP000269134">
    <property type="component" value="Unassembled WGS sequence"/>
</dbReference>
<evidence type="ECO:0000313" key="2">
    <source>
        <dbReference type="EMBL" id="RMH97204.1"/>
    </source>
</evidence>
<dbReference type="SUPFAM" id="SSF48264">
    <property type="entry name" value="Cytochrome P450"/>
    <property type="match status" value="1"/>
</dbReference>
<dbReference type="InterPro" id="IPR002397">
    <property type="entry name" value="Cyt_P450_B"/>
</dbReference>
<dbReference type="PANTHER" id="PTHR46696:SF6">
    <property type="entry name" value="P450, PUTATIVE (EUROFUNG)-RELATED"/>
    <property type="match status" value="1"/>
</dbReference>
<evidence type="ECO:0000256" key="1">
    <source>
        <dbReference type="ARBA" id="ARBA00010617"/>
    </source>
</evidence>
<organism evidence="2 3">
    <name type="scientific">Stutzerimonas nitrititolerans</name>
    <dbReference type="NCBI Taxonomy" id="2482751"/>
    <lineage>
        <taxon>Bacteria</taxon>
        <taxon>Pseudomonadati</taxon>
        <taxon>Pseudomonadota</taxon>
        <taxon>Gammaproteobacteria</taxon>
        <taxon>Pseudomonadales</taxon>
        <taxon>Pseudomonadaceae</taxon>
        <taxon>Stutzerimonas</taxon>
    </lineage>
</organism>
<accession>A0ABX9UV41</accession>
<gene>
    <name evidence="2" type="ORF">EA795_19765</name>
</gene>
<sequence>MSEEPKSDWDPRSADALADQIAAYDALRARCPVAYSDYLQWSLLRHADVMQVLLDHETFSSAVSSYPSVPNGMDPPEHGLFRRLIEPYFAPPRMQAFEPLCRAIASELAAALPKAGDVELIDGFAQDFALRIQCAFMGWPGDLHEPLRQWTRKNHRATLAGAHAAKAEVALEFDGYIRGILEARRAEDHLAGDDPTDRLLAERIEGRPLSDEEIVSILRNWTVGELGTIAASVGIVTHYLAARPELQRQLRQDLSLLPAAIDEILRIDAPLIANRRITTRAVELGGRRIEAGERLTLLWASANRDEDVFDDPDAFRLDRDPSLNLLYGAGIHVCPGAPLARLELRVVMEELLRQTLHIALVPDQPPVRACYPAGGFSELPLRIG</sequence>
<protein>
    <submittedName>
        <fullName evidence="2">Cytochrome P450</fullName>
    </submittedName>
</protein>
<dbReference type="InterPro" id="IPR036396">
    <property type="entry name" value="Cyt_P450_sf"/>
</dbReference>
<reference evidence="2 3" key="1">
    <citation type="submission" date="2018-10" db="EMBL/GenBank/DDBJ databases">
        <title>Pseudomonas sp. GL14 genome.</title>
        <authorList>
            <person name="Peng J."/>
            <person name="Liu Z.-P."/>
        </authorList>
    </citation>
    <scope>NUCLEOTIDE SEQUENCE [LARGE SCALE GENOMIC DNA]</scope>
    <source>
        <strain evidence="2 3">GL14</strain>
    </source>
</reference>
<dbReference type="Pfam" id="PF00067">
    <property type="entry name" value="p450"/>
    <property type="match status" value="1"/>
</dbReference>
<dbReference type="GeneID" id="84611272"/>
<dbReference type="InterPro" id="IPR001128">
    <property type="entry name" value="Cyt_P450"/>
</dbReference>
<evidence type="ECO:0000313" key="3">
    <source>
        <dbReference type="Proteomes" id="UP000269134"/>
    </source>
</evidence>
<dbReference type="EMBL" id="RFFL01000022">
    <property type="protein sequence ID" value="RMH97204.1"/>
    <property type="molecule type" value="Genomic_DNA"/>
</dbReference>
<dbReference type="PRINTS" id="PR00359">
    <property type="entry name" value="BP450"/>
</dbReference>
<name>A0ABX9UV41_9GAMM</name>
<dbReference type="RefSeq" id="WP_014853448.1">
    <property type="nucleotide sequence ID" value="NZ_DALZRK010000001.1"/>
</dbReference>
<keyword evidence="3" id="KW-1185">Reference proteome</keyword>
<proteinExistence type="inferred from homology"/>
<dbReference type="Gene3D" id="1.10.630.10">
    <property type="entry name" value="Cytochrome P450"/>
    <property type="match status" value="1"/>
</dbReference>
<comment type="similarity">
    <text evidence="1">Belongs to the cytochrome P450 family.</text>
</comment>
<dbReference type="CDD" id="cd11079">
    <property type="entry name" value="Cyp_unk"/>
    <property type="match status" value="1"/>
</dbReference>